<dbReference type="AlphaFoldDB" id="A0AAN8FXH6"/>
<gene>
    <name evidence="12" type="ORF">GCK32_013282</name>
</gene>
<comment type="cofactor">
    <cofactor evidence="2">
        <name>pyridoxal 5'-phosphate</name>
        <dbReference type="ChEBI" id="CHEBI:597326"/>
    </cofactor>
</comment>
<evidence type="ECO:0000256" key="8">
    <source>
        <dbReference type="ARBA" id="ARBA00022898"/>
    </source>
</evidence>
<dbReference type="EMBL" id="WIXE01001070">
    <property type="protein sequence ID" value="KAK5986032.1"/>
    <property type="molecule type" value="Genomic_DNA"/>
</dbReference>
<evidence type="ECO:0000313" key="13">
    <source>
        <dbReference type="Proteomes" id="UP001331761"/>
    </source>
</evidence>
<dbReference type="SUPFAM" id="SSF53686">
    <property type="entry name" value="Tryptophan synthase beta subunit-like PLP-dependent enzymes"/>
    <property type="match status" value="1"/>
</dbReference>
<dbReference type="PANTHER" id="PTHR43050:SF1">
    <property type="entry name" value="SERINE RACEMASE"/>
    <property type="match status" value="1"/>
</dbReference>
<dbReference type="GO" id="GO:0003941">
    <property type="term" value="F:L-serine ammonia-lyase activity"/>
    <property type="evidence" value="ECO:0007669"/>
    <property type="project" value="UniProtKB-EC"/>
</dbReference>
<evidence type="ECO:0000256" key="10">
    <source>
        <dbReference type="ARBA" id="ARBA00049406"/>
    </source>
</evidence>
<sequence length="270" mass="29414">MVICAEEVEKARHRFAGRIHRTPVITCESIDKVAGCKVFMKCEHLQKTGSFKARGALNAVQKMKDEGPVKGVVRYLLLHCLYREETCARLAKELNYQVVEPFNNPDVICGQGTIGAEIVEQVPDADAVFLAVGGGGMASGITAYIAEVRPDIKVYLVEPEGKELTAYLTNGEITPERDVVDTVADGIRVLKVGEYCYPILKKSCTDKVITVSDDEIRAALKLIWTRTKQRVEPSAAVPLAGLLKVSPSELGVKKAVLLLCGGNVDLDFVP</sequence>
<name>A0AAN8FXH6_TRICO</name>
<dbReference type="PROSITE" id="PS00165">
    <property type="entry name" value="DEHYDRATASE_SER_THR"/>
    <property type="match status" value="1"/>
</dbReference>
<evidence type="ECO:0000256" key="3">
    <source>
        <dbReference type="ARBA" id="ARBA00001936"/>
    </source>
</evidence>
<dbReference type="EC" id="4.3.1.17" evidence="6"/>
<feature type="domain" description="Tryptophan synthase beta chain-like PALP" evidence="11">
    <location>
        <begin position="84"/>
        <end position="261"/>
    </location>
</feature>
<dbReference type="GO" id="GO:0018114">
    <property type="term" value="F:threonine racemase activity"/>
    <property type="evidence" value="ECO:0007669"/>
    <property type="project" value="TreeGrafter"/>
</dbReference>
<dbReference type="Gene3D" id="3.40.50.1100">
    <property type="match status" value="4"/>
</dbReference>
<accession>A0AAN8FXH6</accession>
<dbReference type="PANTHER" id="PTHR43050">
    <property type="entry name" value="SERINE / THREONINE RACEMASE FAMILY MEMBER"/>
    <property type="match status" value="1"/>
</dbReference>
<proteinExistence type="inferred from homology"/>
<evidence type="ECO:0000256" key="2">
    <source>
        <dbReference type="ARBA" id="ARBA00001933"/>
    </source>
</evidence>
<evidence type="ECO:0000256" key="4">
    <source>
        <dbReference type="ARBA" id="ARBA00001946"/>
    </source>
</evidence>
<organism evidence="12 13">
    <name type="scientific">Trichostrongylus colubriformis</name>
    <name type="common">Black scour worm</name>
    <dbReference type="NCBI Taxonomy" id="6319"/>
    <lineage>
        <taxon>Eukaryota</taxon>
        <taxon>Metazoa</taxon>
        <taxon>Ecdysozoa</taxon>
        <taxon>Nematoda</taxon>
        <taxon>Chromadorea</taxon>
        <taxon>Rhabditida</taxon>
        <taxon>Rhabditina</taxon>
        <taxon>Rhabditomorpha</taxon>
        <taxon>Strongyloidea</taxon>
        <taxon>Trichostrongylidae</taxon>
        <taxon>Trichostrongylus</taxon>
    </lineage>
</organism>
<comment type="caution">
    <text evidence="12">The sequence shown here is derived from an EMBL/GenBank/DDBJ whole genome shotgun (WGS) entry which is preliminary data.</text>
</comment>
<keyword evidence="8" id="KW-0663">Pyridoxal phosphate</keyword>
<dbReference type="GO" id="GO:0070179">
    <property type="term" value="P:D-serine biosynthetic process"/>
    <property type="evidence" value="ECO:0007669"/>
    <property type="project" value="TreeGrafter"/>
</dbReference>
<evidence type="ECO:0000313" key="12">
    <source>
        <dbReference type="EMBL" id="KAK5986032.1"/>
    </source>
</evidence>
<evidence type="ECO:0000256" key="9">
    <source>
        <dbReference type="ARBA" id="ARBA00023239"/>
    </source>
</evidence>
<dbReference type="Proteomes" id="UP001331761">
    <property type="component" value="Unassembled WGS sequence"/>
</dbReference>
<evidence type="ECO:0000256" key="1">
    <source>
        <dbReference type="ARBA" id="ARBA00001913"/>
    </source>
</evidence>
<dbReference type="CDD" id="cd01562">
    <property type="entry name" value="Thr-dehyd"/>
    <property type="match status" value="1"/>
</dbReference>
<dbReference type="InterPro" id="IPR000634">
    <property type="entry name" value="Ser/Thr_deHydtase_PyrdxlP-BS"/>
</dbReference>
<comment type="catalytic activity">
    <reaction evidence="10">
        <text>L-serine = pyruvate + NH4(+)</text>
        <dbReference type="Rhea" id="RHEA:19169"/>
        <dbReference type="ChEBI" id="CHEBI:15361"/>
        <dbReference type="ChEBI" id="CHEBI:28938"/>
        <dbReference type="ChEBI" id="CHEBI:33384"/>
        <dbReference type="EC" id="4.3.1.17"/>
    </reaction>
</comment>
<keyword evidence="9" id="KW-0456">Lyase</keyword>
<keyword evidence="7" id="KW-0460">Magnesium</keyword>
<feature type="domain" description="Tryptophan synthase beta chain-like PALP" evidence="11">
    <location>
        <begin position="19"/>
        <end position="73"/>
    </location>
</feature>
<dbReference type="Pfam" id="PF00291">
    <property type="entry name" value="PALP"/>
    <property type="match status" value="2"/>
</dbReference>
<evidence type="ECO:0000256" key="7">
    <source>
        <dbReference type="ARBA" id="ARBA00022842"/>
    </source>
</evidence>
<protein>
    <recommendedName>
        <fullName evidence="6">L-serine ammonia-lyase</fullName>
        <ecNumber evidence="6">4.3.1.17</ecNumber>
    </recommendedName>
</protein>
<comment type="cofactor">
    <cofactor evidence="1">
        <name>Ca(2+)</name>
        <dbReference type="ChEBI" id="CHEBI:29108"/>
    </cofactor>
</comment>
<dbReference type="FunFam" id="3.40.50.1100:FF:000007">
    <property type="entry name" value="L-threonine dehydratase catabolic TdcB"/>
    <property type="match status" value="1"/>
</dbReference>
<comment type="cofactor">
    <cofactor evidence="4">
        <name>Mg(2+)</name>
        <dbReference type="ChEBI" id="CHEBI:18420"/>
    </cofactor>
</comment>
<evidence type="ECO:0000259" key="11">
    <source>
        <dbReference type="Pfam" id="PF00291"/>
    </source>
</evidence>
<dbReference type="InterPro" id="IPR036052">
    <property type="entry name" value="TrpB-like_PALP_sf"/>
</dbReference>
<evidence type="ECO:0000256" key="6">
    <source>
        <dbReference type="ARBA" id="ARBA00012093"/>
    </source>
</evidence>
<dbReference type="GO" id="GO:0005524">
    <property type="term" value="F:ATP binding"/>
    <property type="evidence" value="ECO:0007669"/>
    <property type="project" value="TreeGrafter"/>
</dbReference>
<reference evidence="12 13" key="1">
    <citation type="submission" date="2019-10" db="EMBL/GenBank/DDBJ databases">
        <title>Assembly and Annotation for the nematode Trichostrongylus colubriformis.</title>
        <authorList>
            <person name="Martin J."/>
        </authorList>
    </citation>
    <scope>NUCLEOTIDE SEQUENCE [LARGE SCALE GENOMIC DNA]</scope>
    <source>
        <strain evidence="12">G859</strain>
        <tissue evidence="12">Whole worm</tissue>
    </source>
</reference>
<comment type="cofactor">
    <cofactor evidence="3">
        <name>Mn(2+)</name>
        <dbReference type="ChEBI" id="CHEBI:29035"/>
    </cofactor>
</comment>
<evidence type="ECO:0000256" key="5">
    <source>
        <dbReference type="ARBA" id="ARBA00010869"/>
    </source>
</evidence>
<dbReference type="InterPro" id="IPR001926">
    <property type="entry name" value="TrpB-like_PALP"/>
</dbReference>
<dbReference type="GO" id="GO:0030378">
    <property type="term" value="F:serine racemase activity"/>
    <property type="evidence" value="ECO:0007669"/>
    <property type="project" value="TreeGrafter"/>
</dbReference>
<comment type="similarity">
    <text evidence="5">Belongs to the serine/threonine dehydratase family.</text>
</comment>
<dbReference type="GO" id="GO:0000287">
    <property type="term" value="F:magnesium ion binding"/>
    <property type="evidence" value="ECO:0007669"/>
    <property type="project" value="TreeGrafter"/>
</dbReference>
<dbReference type="GO" id="GO:0030170">
    <property type="term" value="F:pyridoxal phosphate binding"/>
    <property type="evidence" value="ECO:0007669"/>
    <property type="project" value="InterPro"/>
</dbReference>
<keyword evidence="13" id="KW-1185">Reference proteome</keyword>